<dbReference type="PROSITE" id="PS50932">
    <property type="entry name" value="HTH_LACI_2"/>
    <property type="match status" value="1"/>
</dbReference>
<dbReference type="CDD" id="cd06267">
    <property type="entry name" value="PBP1_LacI_sugar_binding-like"/>
    <property type="match status" value="1"/>
</dbReference>
<organism evidence="5 6">
    <name type="scientific">Orlajensenia leifsoniae</name>
    <dbReference type="NCBI Taxonomy" id="2561933"/>
    <lineage>
        <taxon>Bacteria</taxon>
        <taxon>Bacillati</taxon>
        <taxon>Actinomycetota</taxon>
        <taxon>Actinomycetes</taxon>
        <taxon>Micrococcales</taxon>
        <taxon>Microbacteriaceae</taxon>
        <taxon>Orlajensenia</taxon>
    </lineage>
</organism>
<keyword evidence="1" id="KW-0805">Transcription regulation</keyword>
<keyword evidence="3" id="KW-0804">Transcription</keyword>
<comment type="caution">
    <text evidence="5">The sequence shown here is derived from an EMBL/GenBank/DDBJ whole genome shotgun (WGS) entry which is preliminary data.</text>
</comment>
<dbReference type="InterPro" id="IPR010982">
    <property type="entry name" value="Lambda_DNA-bd_dom_sf"/>
</dbReference>
<feature type="domain" description="HTH lacI-type" evidence="4">
    <location>
        <begin position="1"/>
        <end position="53"/>
    </location>
</feature>
<evidence type="ECO:0000256" key="2">
    <source>
        <dbReference type="ARBA" id="ARBA00023125"/>
    </source>
</evidence>
<evidence type="ECO:0000313" key="5">
    <source>
        <dbReference type="EMBL" id="TFV99788.1"/>
    </source>
</evidence>
<keyword evidence="6" id="KW-1185">Reference proteome</keyword>
<dbReference type="InterPro" id="IPR000843">
    <property type="entry name" value="HTH_LacI"/>
</dbReference>
<evidence type="ECO:0000313" key="6">
    <source>
        <dbReference type="Proteomes" id="UP000298127"/>
    </source>
</evidence>
<dbReference type="PANTHER" id="PTHR30146:SF109">
    <property type="entry name" value="HTH-TYPE TRANSCRIPTIONAL REGULATOR GALS"/>
    <property type="match status" value="1"/>
</dbReference>
<dbReference type="SUPFAM" id="SSF53822">
    <property type="entry name" value="Periplasmic binding protein-like I"/>
    <property type="match status" value="1"/>
</dbReference>
<dbReference type="GO" id="GO:0003700">
    <property type="term" value="F:DNA-binding transcription factor activity"/>
    <property type="evidence" value="ECO:0007669"/>
    <property type="project" value="TreeGrafter"/>
</dbReference>
<name>A0A4Y9R6N0_9MICO</name>
<dbReference type="CDD" id="cd01392">
    <property type="entry name" value="HTH_LacI"/>
    <property type="match status" value="1"/>
</dbReference>
<sequence>MSDVARHAGVALGTVSNTMNNPDKVSEATRRKVQAAIAELGFIRNDAARSLATGTSSTIGIVLADLSNSFFVDIARGADATARQHGMNLIIANSDVDLAKQSMNISLFEESRVAGVLLAPLDTAYVRGSATLLRSTPLVLVNFAAESGHYAGVVADEEHGGYEAAQHLIGLGRTRLAFLGGPLLLTAVAQRLEGARAAVAANPGVTLEHIETRGLNIPHGRHAGQDILARGAGTFDGLVAASDLLAVGAIQILDGKPGFDVPTDLAVVGYDNNHFASESAIPVSTISQHGEEMGRVAAQLLMNEIQGGPTTIKQTVVIKPDLIPRRSSLGDAWRRD</sequence>
<evidence type="ECO:0000259" key="4">
    <source>
        <dbReference type="PROSITE" id="PS50932"/>
    </source>
</evidence>
<dbReference type="SUPFAM" id="SSF47413">
    <property type="entry name" value="lambda repressor-like DNA-binding domains"/>
    <property type="match status" value="1"/>
</dbReference>
<gene>
    <name evidence="5" type="ORF">E4M00_00850</name>
</gene>
<accession>A0A4Y9R6N0</accession>
<keyword evidence="2" id="KW-0238">DNA-binding</keyword>
<dbReference type="InterPro" id="IPR046335">
    <property type="entry name" value="LacI/GalR-like_sensor"/>
</dbReference>
<dbReference type="SMART" id="SM00354">
    <property type="entry name" value="HTH_LACI"/>
    <property type="match status" value="1"/>
</dbReference>
<reference evidence="5 6" key="1">
    <citation type="journal article" date="2018" name="J. Microbiol.">
        <title>Leifsonia flava sp. nov., a novel actinobacterium isolated from the rhizosphere of Aquilegia viridiflora.</title>
        <authorList>
            <person name="Cai Y."/>
            <person name="Tao W.Z."/>
            <person name="Ma Y.J."/>
            <person name="Cheng J."/>
            <person name="Zhang M.Y."/>
            <person name="Zhang Y.X."/>
        </authorList>
    </citation>
    <scope>NUCLEOTIDE SEQUENCE [LARGE SCALE GENOMIC DNA]</scope>
    <source>
        <strain evidence="5 6">SYP-B2174</strain>
    </source>
</reference>
<dbReference type="Pfam" id="PF00356">
    <property type="entry name" value="LacI"/>
    <property type="match status" value="1"/>
</dbReference>
<dbReference type="Gene3D" id="1.10.260.40">
    <property type="entry name" value="lambda repressor-like DNA-binding domains"/>
    <property type="match status" value="1"/>
</dbReference>
<protein>
    <submittedName>
        <fullName evidence="5">LacI family transcriptional regulator</fullName>
    </submittedName>
</protein>
<dbReference type="InterPro" id="IPR028082">
    <property type="entry name" value="Peripla_BP_I"/>
</dbReference>
<dbReference type="RefSeq" id="WP_135118684.1">
    <property type="nucleotide sequence ID" value="NZ_SPQZ01000001.1"/>
</dbReference>
<dbReference type="PANTHER" id="PTHR30146">
    <property type="entry name" value="LACI-RELATED TRANSCRIPTIONAL REPRESSOR"/>
    <property type="match status" value="1"/>
</dbReference>
<evidence type="ECO:0000256" key="1">
    <source>
        <dbReference type="ARBA" id="ARBA00023015"/>
    </source>
</evidence>
<dbReference type="EMBL" id="SPQZ01000001">
    <property type="protein sequence ID" value="TFV99788.1"/>
    <property type="molecule type" value="Genomic_DNA"/>
</dbReference>
<dbReference type="AlphaFoldDB" id="A0A4Y9R6N0"/>
<dbReference type="GO" id="GO:0000976">
    <property type="term" value="F:transcription cis-regulatory region binding"/>
    <property type="evidence" value="ECO:0007669"/>
    <property type="project" value="TreeGrafter"/>
</dbReference>
<dbReference type="Proteomes" id="UP000298127">
    <property type="component" value="Unassembled WGS sequence"/>
</dbReference>
<dbReference type="Gene3D" id="3.40.50.2300">
    <property type="match status" value="2"/>
</dbReference>
<evidence type="ECO:0000256" key="3">
    <source>
        <dbReference type="ARBA" id="ARBA00023163"/>
    </source>
</evidence>
<proteinExistence type="predicted"/>
<dbReference type="Pfam" id="PF13377">
    <property type="entry name" value="Peripla_BP_3"/>
    <property type="match status" value="1"/>
</dbReference>